<organism evidence="1 2">
    <name type="scientific">Sphingobacterium puteale</name>
    <dbReference type="NCBI Taxonomy" id="2420510"/>
    <lineage>
        <taxon>Bacteria</taxon>
        <taxon>Pseudomonadati</taxon>
        <taxon>Bacteroidota</taxon>
        <taxon>Sphingobacteriia</taxon>
        <taxon>Sphingobacteriales</taxon>
        <taxon>Sphingobacteriaceae</taxon>
        <taxon>Sphingobacterium</taxon>
    </lineage>
</organism>
<accession>A0A420VZX0</accession>
<keyword evidence="2" id="KW-1185">Reference proteome</keyword>
<name>A0A420VZX0_9SPHI</name>
<comment type="caution">
    <text evidence="1">The sequence shown here is derived from an EMBL/GenBank/DDBJ whole genome shotgun (WGS) entry which is preliminary data.</text>
</comment>
<gene>
    <name evidence="1" type="ORF">D7322_10330</name>
</gene>
<dbReference type="AlphaFoldDB" id="A0A420VZX0"/>
<proteinExistence type="predicted"/>
<evidence type="ECO:0000313" key="2">
    <source>
        <dbReference type="Proteomes" id="UP000282423"/>
    </source>
</evidence>
<protein>
    <recommendedName>
        <fullName evidence="3">GNAT family N-acetyltransferase</fullName>
    </recommendedName>
</protein>
<evidence type="ECO:0000313" key="1">
    <source>
        <dbReference type="EMBL" id="RKO71795.1"/>
    </source>
</evidence>
<dbReference type="EMBL" id="RBWS01000007">
    <property type="protein sequence ID" value="RKO71795.1"/>
    <property type="molecule type" value="Genomic_DNA"/>
</dbReference>
<reference evidence="1 2" key="1">
    <citation type="submission" date="2018-10" db="EMBL/GenBank/DDBJ databases">
        <title>Sphingobacterium sp. M05W1-28.</title>
        <authorList>
            <person name="Cai H."/>
        </authorList>
    </citation>
    <scope>NUCLEOTIDE SEQUENCE [LARGE SCALE GENOMIC DNA]</scope>
    <source>
        <strain evidence="1 2">M05W1-28</strain>
    </source>
</reference>
<evidence type="ECO:0008006" key="3">
    <source>
        <dbReference type="Google" id="ProtNLM"/>
    </source>
</evidence>
<dbReference type="Proteomes" id="UP000282423">
    <property type="component" value="Unassembled WGS sequence"/>
</dbReference>
<sequence>MNWTPENYYFTKLNSDELPELIHFYLVTTQEHYKLDEYSEQDYQMDYESLIGEDRVFFDQSIYYVLRSRKDNGIHASIRITYWDKETCLPIQKLFDIKTEDLLISGIDNFWHIGRFVISGKIIGNRINILKKMLFDAFYGPYSLGSGLIIAECDRKVVNTLRKLEIESYQLGDPIIYFYSETLPIYIRSQWLEAFIQKNTLSQFSNGNDIDIRKFMAMSKDMLLDSKNSLL</sequence>